<feature type="domain" description="HTH luxR-type" evidence="4">
    <location>
        <begin position="130"/>
        <end position="195"/>
    </location>
</feature>
<dbReference type="KEGG" id="cbac:JI75_04715"/>
<dbReference type="OrthoDB" id="9808843at2"/>
<dbReference type="Gene3D" id="3.40.50.2300">
    <property type="match status" value="1"/>
</dbReference>
<dbReference type="HOGENOM" id="CLU_000445_90_10_11"/>
<evidence type="ECO:0000259" key="4">
    <source>
        <dbReference type="PROSITE" id="PS50043"/>
    </source>
</evidence>
<accession>A0A0A8B428</accession>
<evidence type="ECO:0000256" key="2">
    <source>
        <dbReference type="ARBA" id="ARBA00023125"/>
    </source>
</evidence>
<evidence type="ECO:0000259" key="5">
    <source>
        <dbReference type="PROSITE" id="PS50110"/>
    </source>
</evidence>
<gene>
    <name evidence="6" type="ORF">JI75_04715</name>
</gene>
<feature type="modified residue" description="4-aspartylphosphate" evidence="3">
    <location>
        <position position="53"/>
    </location>
</feature>
<dbReference type="PANTHER" id="PTHR43214">
    <property type="entry name" value="TWO-COMPONENT RESPONSE REGULATOR"/>
    <property type="match status" value="1"/>
</dbReference>
<dbReference type="Proteomes" id="UP000031121">
    <property type="component" value="Chromosome"/>
</dbReference>
<reference evidence="7" key="1">
    <citation type="submission" date="2014-08" db="EMBL/GenBank/DDBJ databases">
        <title>Coriobacteriaceae sp. complete genome.</title>
        <authorList>
            <person name="Looft T."/>
            <person name="Bayles D.O."/>
            <person name="Stanton T.B."/>
        </authorList>
    </citation>
    <scope>NUCLEOTIDE SEQUENCE [LARGE SCALE GENOMIC DNA]</scope>
    <source>
        <strain evidence="7">68-1-3</strain>
    </source>
</reference>
<dbReference type="SMART" id="SM00448">
    <property type="entry name" value="REC"/>
    <property type="match status" value="1"/>
</dbReference>
<dbReference type="GO" id="GO:0003677">
    <property type="term" value="F:DNA binding"/>
    <property type="evidence" value="ECO:0007669"/>
    <property type="project" value="UniProtKB-KW"/>
</dbReference>
<keyword evidence="2" id="KW-0238">DNA-binding</keyword>
<dbReference type="PROSITE" id="PS50110">
    <property type="entry name" value="RESPONSE_REGULATORY"/>
    <property type="match status" value="1"/>
</dbReference>
<dbReference type="InterPro" id="IPR058245">
    <property type="entry name" value="NreC/VraR/RcsB-like_REC"/>
</dbReference>
<dbReference type="RefSeq" id="WP_039689118.1">
    <property type="nucleotide sequence ID" value="NZ_CP009302.1"/>
</dbReference>
<dbReference type="STRING" id="1531429.JI75_04715"/>
<dbReference type="Pfam" id="PF00196">
    <property type="entry name" value="GerE"/>
    <property type="match status" value="1"/>
</dbReference>
<dbReference type="CDD" id="cd17535">
    <property type="entry name" value="REC_NarL-like"/>
    <property type="match status" value="1"/>
</dbReference>
<dbReference type="AlphaFoldDB" id="A0A0A8B428"/>
<dbReference type="SUPFAM" id="SSF52172">
    <property type="entry name" value="CheY-like"/>
    <property type="match status" value="1"/>
</dbReference>
<dbReference type="SMART" id="SM00421">
    <property type="entry name" value="HTH_LUXR"/>
    <property type="match status" value="1"/>
</dbReference>
<dbReference type="EMBL" id="CP009302">
    <property type="protein sequence ID" value="AJC12074.1"/>
    <property type="molecule type" value="Genomic_DNA"/>
</dbReference>
<protein>
    <submittedName>
        <fullName evidence="6">Transcriptional regulator</fullName>
    </submittedName>
</protein>
<evidence type="ECO:0000256" key="3">
    <source>
        <dbReference type="PROSITE-ProRule" id="PRU00169"/>
    </source>
</evidence>
<keyword evidence="1 3" id="KW-0597">Phosphoprotein</keyword>
<dbReference type="PROSITE" id="PS50043">
    <property type="entry name" value="HTH_LUXR_2"/>
    <property type="match status" value="1"/>
</dbReference>
<proteinExistence type="predicted"/>
<dbReference type="SUPFAM" id="SSF46894">
    <property type="entry name" value="C-terminal effector domain of the bipartite response regulators"/>
    <property type="match status" value="1"/>
</dbReference>
<dbReference type="InterPro" id="IPR039420">
    <property type="entry name" value="WalR-like"/>
</dbReference>
<evidence type="ECO:0000256" key="1">
    <source>
        <dbReference type="ARBA" id="ARBA00022553"/>
    </source>
</evidence>
<dbReference type="Pfam" id="PF00072">
    <property type="entry name" value="Response_reg"/>
    <property type="match status" value="1"/>
</dbReference>
<evidence type="ECO:0000313" key="6">
    <source>
        <dbReference type="EMBL" id="AJC12074.1"/>
    </source>
</evidence>
<reference evidence="6 7" key="2">
    <citation type="journal article" date="2015" name="Genome Announc.">
        <title>Complete Genome Sequence of Coriobacteriaceae Strain 68-1-3, a Novel Mucus-Degrading Isolate from the Swine Intestinal Tract.</title>
        <authorList>
            <person name="Looft T."/>
            <person name="Bayles D.O."/>
            <person name="Alt D.P."/>
            <person name="Stanton T.B."/>
        </authorList>
    </citation>
    <scope>NUCLEOTIDE SEQUENCE [LARGE SCALE GENOMIC DNA]</scope>
    <source>
        <strain evidence="6 7">68-1-3</strain>
    </source>
</reference>
<dbReference type="InterPro" id="IPR011006">
    <property type="entry name" value="CheY-like_superfamily"/>
</dbReference>
<name>A0A0A8B428_9ACTN</name>
<dbReference type="InterPro" id="IPR001789">
    <property type="entry name" value="Sig_transdc_resp-reg_receiver"/>
</dbReference>
<keyword evidence="7" id="KW-1185">Reference proteome</keyword>
<sequence>MRVAIVEDQMMLRDSLARTIDAQKDMQVVGEASDAADAIAIARTQKADLVLMDVCTENGSSGIAAARRLKELHPDIRIVIMTGMPEITFVKQAREAGVDSFVYKNIGTDELLAVMRATAEGYTTFPHEKRFDEKVPLSDEEIAILRLVCETKTRKEIAARLFLSEGTLKRRISEILAKTGYDSILKLAVNAVSNGYIVPSVKEPDPLEK</sequence>
<dbReference type="InterPro" id="IPR016032">
    <property type="entry name" value="Sig_transdc_resp-reg_C-effctor"/>
</dbReference>
<organism evidence="6 7">
    <name type="scientific">Berryella intestinalis</name>
    <dbReference type="NCBI Taxonomy" id="1531429"/>
    <lineage>
        <taxon>Bacteria</taxon>
        <taxon>Bacillati</taxon>
        <taxon>Actinomycetota</taxon>
        <taxon>Coriobacteriia</taxon>
        <taxon>Eggerthellales</taxon>
        <taxon>Eggerthellaceae</taxon>
        <taxon>Berryella</taxon>
    </lineage>
</organism>
<feature type="domain" description="Response regulatory" evidence="5">
    <location>
        <begin position="2"/>
        <end position="119"/>
    </location>
</feature>
<dbReference type="GO" id="GO:0000160">
    <property type="term" value="P:phosphorelay signal transduction system"/>
    <property type="evidence" value="ECO:0007669"/>
    <property type="project" value="InterPro"/>
</dbReference>
<dbReference type="InterPro" id="IPR000792">
    <property type="entry name" value="Tscrpt_reg_LuxR_C"/>
</dbReference>
<dbReference type="GO" id="GO:0006355">
    <property type="term" value="P:regulation of DNA-templated transcription"/>
    <property type="evidence" value="ECO:0007669"/>
    <property type="project" value="InterPro"/>
</dbReference>
<evidence type="ECO:0000313" key="7">
    <source>
        <dbReference type="Proteomes" id="UP000031121"/>
    </source>
</evidence>